<sequence>MPIVMEWHRQLQREMRELVASLFRMKEKYSGCSVEVFSIEQMEGPPNDTWHTPLSESTLSVPPRGHVAYTSIQIPQGHTTLSNIIFGQCSILSGPIVRIIDCNAQALLSHPRQPATAHVPPPAKRKDRSDGKSPPRSLTAACRAVEYLHGIGWTGNIRNPIENRANSLKIEKEVTNGVANGDVAGSGLKKQ</sequence>
<organism evidence="2">
    <name type="scientific">Vitis vinifera</name>
    <name type="common">Grape</name>
    <dbReference type="NCBI Taxonomy" id="29760"/>
    <lineage>
        <taxon>Eukaryota</taxon>
        <taxon>Viridiplantae</taxon>
        <taxon>Streptophyta</taxon>
        <taxon>Embryophyta</taxon>
        <taxon>Tracheophyta</taxon>
        <taxon>Spermatophyta</taxon>
        <taxon>Magnoliopsida</taxon>
        <taxon>eudicotyledons</taxon>
        <taxon>Gunneridae</taxon>
        <taxon>Pentapetalae</taxon>
        <taxon>rosids</taxon>
        <taxon>Vitales</taxon>
        <taxon>Vitaceae</taxon>
        <taxon>Viteae</taxon>
        <taxon>Vitis</taxon>
    </lineage>
</organism>
<feature type="region of interest" description="Disordered" evidence="1">
    <location>
        <begin position="110"/>
        <end position="137"/>
    </location>
</feature>
<protein>
    <submittedName>
        <fullName evidence="2">Uncharacterized protein</fullName>
    </submittedName>
</protein>
<dbReference type="EMBL" id="AM485492">
    <property type="protein sequence ID" value="CAN66464.1"/>
    <property type="molecule type" value="Genomic_DNA"/>
</dbReference>
<evidence type="ECO:0000313" key="2">
    <source>
        <dbReference type="EMBL" id="CAN66464.1"/>
    </source>
</evidence>
<accession>A5C800</accession>
<reference evidence="2" key="1">
    <citation type="journal article" date="2007" name="PLoS ONE">
        <title>The first genome sequence of an elite grapevine cultivar (Pinot noir Vitis vinifera L.): coping with a highly heterozygous genome.</title>
        <authorList>
            <person name="Velasco R."/>
            <person name="Zharkikh A."/>
            <person name="Troggio M."/>
            <person name="Cartwright D.A."/>
            <person name="Cestaro A."/>
            <person name="Pruss D."/>
            <person name="Pindo M."/>
            <person name="FitzGerald L.M."/>
            <person name="Vezzulli S."/>
            <person name="Reid J."/>
            <person name="Malacarne G."/>
            <person name="Iliev D."/>
            <person name="Coppola G."/>
            <person name="Wardell B."/>
            <person name="Micheletti D."/>
            <person name="Macalma T."/>
            <person name="Facci M."/>
            <person name="Mitchell J.T."/>
            <person name="Perazzolli M."/>
            <person name="Eldredge G."/>
            <person name="Gatto P."/>
            <person name="Oyzerski R."/>
            <person name="Moretto M."/>
            <person name="Gutin N."/>
            <person name="Stefanini M."/>
            <person name="Chen Y."/>
            <person name="Segala C."/>
            <person name="Davenport C."/>
            <person name="Dematte L."/>
            <person name="Mraz A."/>
            <person name="Battilana J."/>
            <person name="Stormo K."/>
            <person name="Costa F."/>
            <person name="Tao Q."/>
            <person name="Si-Ammour A."/>
            <person name="Harkins T."/>
            <person name="Lackey A."/>
            <person name="Perbost C."/>
            <person name="Taillon B."/>
            <person name="Stella A."/>
            <person name="Solovyev V."/>
            <person name="Fawcett J.A."/>
            <person name="Sterck L."/>
            <person name="Vandepoele K."/>
            <person name="Grando S.M."/>
            <person name="Toppo S."/>
            <person name="Moser C."/>
            <person name="Lanchbury J."/>
            <person name="Bogden R."/>
            <person name="Skolnick M."/>
            <person name="Sgaramella V."/>
            <person name="Bhatnagar S.K."/>
            <person name="Fontana P."/>
            <person name="Gutin A."/>
            <person name="Van de Peer Y."/>
            <person name="Salamini F."/>
            <person name="Viola R."/>
        </authorList>
    </citation>
    <scope>NUCLEOTIDE SEQUENCE</scope>
</reference>
<proteinExistence type="predicted"/>
<name>A5C800_VITVI</name>
<gene>
    <name evidence="2" type="ORF">VITISV_016560</name>
</gene>
<evidence type="ECO:0000256" key="1">
    <source>
        <dbReference type="SAM" id="MobiDB-lite"/>
    </source>
</evidence>
<dbReference type="AlphaFoldDB" id="A5C800"/>